<keyword evidence="1" id="KW-0285">Flavoprotein</keyword>
<dbReference type="InterPro" id="IPR023753">
    <property type="entry name" value="FAD/NAD-binding_dom"/>
</dbReference>
<sequence length="357" mass="38766">MEEVISFTSKPKEGEPWDVAIIGSGPAAMTAAIYTTRGAASTLVLAGTSWGGQLMLTTTVDNFPGFTQGILGPDLMLGMRKQVQRFGVEFIEADVKNVDFSKKPFEIIANSSKFLAKSIIIATGADIKWLGVPGEDKLRGKGVSSCAPCDAPFFKDKKVIVVGGGDSAMEESLVLTKYSPKVTIIHRRDTFKASQAMQKKVFSNPKIQVVWDTEIVEILGDEKISSVRLKTKLDSKQIGGIKNNGHNIYDAKILVEKEGYLIWEMPTEGLFVSIGHKPATNIFTGILDLDEKGYVKKMASAIPTIEESYTTATSITGVFVAGDVHDYVYRQAITAAGFGCMAGMDALKYLNKNVPSW</sequence>
<dbReference type="InterPro" id="IPR036188">
    <property type="entry name" value="FAD/NAD-bd_sf"/>
</dbReference>
<gene>
    <name evidence="7" type="ORF">A2Z67_05635</name>
</gene>
<dbReference type="PANTHER" id="PTHR48105">
    <property type="entry name" value="THIOREDOXIN REDUCTASE 1-RELATED-RELATED"/>
    <property type="match status" value="1"/>
</dbReference>
<reference evidence="7 8" key="1">
    <citation type="journal article" date="2016" name="Nat. Commun.">
        <title>Thousands of microbial genomes shed light on interconnected biogeochemical processes in an aquifer system.</title>
        <authorList>
            <person name="Anantharaman K."/>
            <person name="Brown C.T."/>
            <person name="Hug L.A."/>
            <person name="Sharon I."/>
            <person name="Castelle C.J."/>
            <person name="Probst A.J."/>
            <person name="Thomas B.C."/>
            <person name="Singh A."/>
            <person name="Wilkins M.J."/>
            <person name="Karaoz U."/>
            <person name="Brodie E.L."/>
            <person name="Williams K.H."/>
            <person name="Hubbard S.S."/>
            <person name="Banfield J.F."/>
        </authorList>
    </citation>
    <scope>NUCLEOTIDE SEQUENCE [LARGE SCALE GENOMIC DNA]</scope>
</reference>
<dbReference type="InterPro" id="IPR050097">
    <property type="entry name" value="Ferredoxin-NADP_redctase_2"/>
</dbReference>
<dbReference type="Pfam" id="PF07992">
    <property type="entry name" value="Pyr_redox_2"/>
    <property type="match status" value="1"/>
</dbReference>
<dbReference type="PROSITE" id="PS00573">
    <property type="entry name" value="PYRIDINE_REDOX_2"/>
    <property type="match status" value="1"/>
</dbReference>
<evidence type="ECO:0000256" key="4">
    <source>
        <dbReference type="ARBA" id="ARBA00023157"/>
    </source>
</evidence>
<comment type="caution">
    <text evidence="7">The sequence shown here is derived from an EMBL/GenBank/DDBJ whole genome shotgun (WGS) entry which is preliminary data.</text>
</comment>
<feature type="domain" description="FAD/NAD(P)-binding" evidence="6">
    <location>
        <begin position="18"/>
        <end position="336"/>
    </location>
</feature>
<keyword evidence="3" id="KW-0560">Oxidoreductase</keyword>
<dbReference type="EMBL" id="MGFQ01000058">
    <property type="protein sequence ID" value="OGM08084.1"/>
    <property type="molecule type" value="Genomic_DNA"/>
</dbReference>
<name>A0A1F7WZ03_9BACT</name>
<dbReference type="Proteomes" id="UP000176939">
    <property type="component" value="Unassembled WGS sequence"/>
</dbReference>
<proteinExistence type="predicted"/>
<keyword evidence="2" id="KW-0274">FAD</keyword>
<dbReference type="PRINTS" id="PR00368">
    <property type="entry name" value="FADPNR"/>
</dbReference>
<evidence type="ECO:0000256" key="5">
    <source>
        <dbReference type="ARBA" id="ARBA00023284"/>
    </source>
</evidence>
<evidence type="ECO:0000313" key="8">
    <source>
        <dbReference type="Proteomes" id="UP000176939"/>
    </source>
</evidence>
<keyword evidence="5" id="KW-0676">Redox-active center</keyword>
<protein>
    <recommendedName>
        <fullName evidence="6">FAD/NAD(P)-binding domain-containing protein</fullName>
    </recommendedName>
</protein>
<keyword evidence="4" id="KW-1015">Disulfide bond</keyword>
<dbReference type="PRINTS" id="PR00469">
    <property type="entry name" value="PNDRDTASEII"/>
</dbReference>
<dbReference type="Gene3D" id="3.50.50.60">
    <property type="entry name" value="FAD/NAD(P)-binding domain"/>
    <property type="match status" value="2"/>
</dbReference>
<dbReference type="InterPro" id="IPR008255">
    <property type="entry name" value="Pyr_nucl-diS_OxRdtase_2_AS"/>
</dbReference>
<evidence type="ECO:0000256" key="1">
    <source>
        <dbReference type="ARBA" id="ARBA00022630"/>
    </source>
</evidence>
<evidence type="ECO:0000313" key="7">
    <source>
        <dbReference type="EMBL" id="OGM08084.1"/>
    </source>
</evidence>
<evidence type="ECO:0000256" key="2">
    <source>
        <dbReference type="ARBA" id="ARBA00022827"/>
    </source>
</evidence>
<dbReference type="GO" id="GO:0016668">
    <property type="term" value="F:oxidoreductase activity, acting on a sulfur group of donors, NAD(P) as acceptor"/>
    <property type="evidence" value="ECO:0007669"/>
    <property type="project" value="UniProtKB-ARBA"/>
</dbReference>
<dbReference type="SUPFAM" id="SSF51905">
    <property type="entry name" value="FAD/NAD(P)-binding domain"/>
    <property type="match status" value="1"/>
</dbReference>
<accession>A0A1F7WZ03</accession>
<dbReference type="AlphaFoldDB" id="A0A1F7WZ03"/>
<evidence type="ECO:0000259" key="6">
    <source>
        <dbReference type="Pfam" id="PF07992"/>
    </source>
</evidence>
<evidence type="ECO:0000256" key="3">
    <source>
        <dbReference type="ARBA" id="ARBA00023002"/>
    </source>
</evidence>
<organism evidence="7 8">
    <name type="scientific">Candidatus Woesebacteria bacterium RBG_13_36_22</name>
    <dbReference type="NCBI Taxonomy" id="1802478"/>
    <lineage>
        <taxon>Bacteria</taxon>
        <taxon>Candidatus Woeseibacteriota</taxon>
    </lineage>
</organism>